<evidence type="ECO:0000313" key="2">
    <source>
        <dbReference type="Proteomes" id="UP000024635"/>
    </source>
</evidence>
<gene>
    <name evidence="1" type="primary">Acey_s0220.g2515</name>
    <name evidence="1" type="ORF">Y032_0220g2515</name>
</gene>
<name>A0A016SJ67_9BILA</name>
<dbReference type="AlphaFoldDB" id="A0A016SJ67"/>
<accession>A0A016SJ67</accession>
<organism evidence="1 2">
    <name type="scientific">Ancylostoma ceylanicum</name>
    <dbReference type="NCBI Taxonomy" id="53326"/>
    <lineage>
        <taxon>Eukaryota</taxon>
        <taxon>Metazoa</taxon>
        <taxon>Ecdysozoa</taxon>
        <taxon>Nematoda</taxon>
        <taxon>Chromadorea</taxon>
        <taxon>Rhabditida</taxon>
        <taxon>Rhabditina</taxon>
        <taxon>Rhabditomorpha</taxon>
        <taxon>Strongyloidea</taxon>
        <taxon>Ancylostomatidae</taxon>
        <taxon>Ancylostomatinae</taxon>
        <taxon>Ancylostoma</taxon>
    </lineage>
</organism>
<sequence length="83" mass="9522">MFWEMPEMEFRRFFINIAVVKSKKSVCCESEFKAVGTSCPFDQTEFPSKTTCTLEASDGCDEDSYCTQQGCCSKHNFIIQNCF</sequence>
<protein>
    <submittedName>
        <fullName evidence="1">Uncharacterized protein</fullName>
    </submittedName>
</protein>
<keyword evidence="2" id="KW-1185">Reference proteome</keyword>
<dbReference type="Proteomes" id="UP000024635">
    <property type="component" value="Unassembled WGS sequence"/>
</dbReference>
<comment type="caution">
    <text evidence="1">The sequence shown here is derived from an EMBL/GenBank/DDBJ whole genome shotgun (WGS) entry which is preliminary data.</text>
</comment>
<proteinExistence type="predicted"/>
<evidence type="ECO:0000313" key="1">
    <source>
        <dbReference type="EMBL" id="EYB90427.1"/>
    </source>
</evidence>
<dbReference type="EMBL" id="JARK01001556">
    <property type="protein sequence ID" value="EYB90427.1"/>
    <property type="molecule type" value="Genomic_DNA"/>
</dbReference>
<reference evidence="2" key="1">
    <citation type="journal article" date="2015" name="Nat. Genet.">
        <title>The genome and transcriptome of the zoonotic hookworm Ancylostoma ceylanicum identify infection-specific gene families.</title>
        <authorList>
            <person name="Schwarz E.M."/>
            <person name="Hu Y."/>
            <person name="Antoshechkin I."/>
            <person name="Miller M.M."/>
            <person name="Sternberg P.W."/>
            <person name="Aroian R.V."/>
        </authorList>
    </citation>
    <scope>NUCLEOTIDE SEQUENCE</scope>
    <source>
        <strain evidence="2">HY135</strain>
    </source>
</reference>